<name>A0A6A6V050_9PLEO</name>
<evidence type="ECO:0000256" key="1">
    <source>
        <dbReference type="SAM" id="MobiDB-lite"/>
    </source>
</evidence>
<protein>
    <submittedName>
        <fullName evidence="2">Uncharacterized protein</fullName>
    </submittedName>
</protein>
<reference evidence="2" key="1">
    <citation type="journal article" date="2020" name="Stud. Mycol.">
        <title>101 Dothideomycetes genomes: a test case for predicting lifestyles and emergence of pathogens.</title>
        <authorList>
            <person name="Haridas S."/>
            <person name="Albert R."/>
            <person name="Binder M."/>
            <person name="Bloem J."/>
            <person name="Labutti K."/>
            <person name="Salamov A."/>
            <person name="Andreopoulos B."/>
            <person name="Baker S."/>
            <person name="Barry K."/>
            <person name="Bills G."/>
            <person name="Bluhm B."/>
            <person name="Cannon C."/>
            <person name="Castanera R."/>
            <person name="Culley D."/>
            <person name="Daum C."/>
            <person name="Ezra D."/>
            <person name="Gonzalez J."/>
            <person name="Henrissat B."/>
            <person name="Kuo A."/>
            <person name="Liang C."/>
            <person name="Lipzen A."/>
            <person name="Lutzoni F."/>
            <person name="Magnuson J."/>
            <person name="Mondo S."/>
            <person name="Nolan M."/>
            <person name="Ohm R."/>
            <person name="Pangilinan J."/>
            <person name="Park H.-J."/>
            <person name="Ramirez L."/>
            <person name="Alfaro M."/>
            <person name="Sun H."/>
            <person name="Tritt A."/>
            <person name="Yoshinaga Y."/>
            <person name="Zwiers L.-H."/>
            <person name="Turgeon B."/>
            <person name="Goodwin S."/>
            <person name="Spatafora J."/>
            <person name="Crous P."/>
            <person name="Grigoriev I."/>
        </authorList>
    </citation>
    <scope>NUCLEOTIDE SEQUENCE</scope>
    <source>
        <strain evidence="2">CBS 119925</strain>
    </source>
</reference>
<dbReference type="EMBL" id="MU006593">
    <property type="protein sequence ID" value="KAF2743898.1"/>
    <property type="molecule type" value="Genomic_DNA"/>
</dbReference>
<accession>A0A6A6V050</accession>
<keyword evidence="3" id="KW-1185">Reference proteome</keyword>
<evidence type="ECO:0000313" key="2">
    <source>
        <dbReference type="EMBL" id="KAF2743898.1"/>
    </source>
</evidence>
<organism evidence="2 3">
    <name type="scientific">Sporormia fimetaria CBS 119925</name>
    <dbReference type="NCBI Taxonomy" id="1340428"/>
    <lineage>
        <taxon>Eukaryota</taxon>
        <taxon>Fungi</taxon>
        <taxon>Dikarya</taxon>
        <taxon>Ascomycota</taxon>
        <taxon>Pezizomycotina</taxon>
        <taxon>Dothideomycetes</taxon>
        <taxon>Pleosporomycetidae</taxon>
        <taxon>Pleosporales</taxon>
        <taxon>Sporormiaceae</taxon>
        <taxon>Sporormia</taxon>
    </lineage>
</organism>
<evidence type="ECO:0000313" key="3">
    <source>
        <dbReference type="Proteomes" id="UP000799440"/>
    </source>
</evidence>
<dbReference type="AlphaFoldDB" id="A0A6A6V050"/>
<proteinExistence type="predicted"/>
<gene>
    <name evidence="2" type="ORF">M011DRAFT_471024</name>
</gene>
<dbReference type="Proteomes" id="UP000799440">
    <property type="component" value="Unassembled WGS sequence"/>
</dbReference>
<sequence>MPTFAGRNDGGRCPGPTVVTGEKVKSYHTALCTANMPHNLPLCLSPPSSSSPSPPPSPRRCPQDPLWSAQIVTANLTPHA</sequence>
<feature type="region of interest" description="Disordered" evidence="1">
    <location>
        <begin position="43"/>
        <end position="64"/>
    </location>
</feature>